<dbReference type="AlphaFoldDB" id="A0A9P3LA65"/>
<reference evidence="1 2" key="1">
    <citation type="submission" date="2021-08" db="EMBL/GenBank/DDBJ databases">
        <title>Draft Genome Sequence of Phanerochaete sordida strain YK-624.</title>
        <authorList>
            <person name="Mori T."/>
            <person name="Dohra H."/>
            <person name="Suzuki T."/>
            <person name="Kawagishi H."/>
            <person name="Hirai H."/>
        </authorList>
    </citation>
    <scope>NUCLEOTIDE SEQUENCE [LARGE SCALE GENOMIC DNA]</scope>
    <source>
        <strain evidence="1 2">YK-624</strain>
    </source>
</reference>
<keyword evidence="2" id="KW-1185">Reference proteome</keyword>
<organism evidence="1 2">
    <name type="scientific">Phanerochaete sordida</name>
    <dbReference type="NCBI Taxonomy" id="48140"/>
    <lineage>
        <taxon>Eukaryota</taxon>
        <taxon>Fungi</taxon>
        <taxon>Dikarya</taxon>
        <taxon>Basidiomycota</taxon>
        <taxon>Agaricomycotina</taxon>
        <taxon>Agaricomycetes</taxon>
        <taxon>Polyporales</taxon>
        <taxon>Phanerochaetaceae</taxon>
        <taxon>Phanerochaete</taxon>
    </lineage>
</organism>
<evidence type="ECO:0000313" key="1">
    <source>
        <dbReference type="EMBL" id="GJE86457.1"/>
    </source>
</evidence>
<sequence length="113" mass="12875">MARAIYGYKRSYPWMLQRAAELGIKPEIDPEDPIMSMADNAAALCWTLALRAGLARHEVYSIFVKEPDTFVWAIASSDPMEDKLPTMPCDLNTQKLKEVVGTGEEPKWWRASW</sequence>
<proteinExistence type="predicted"/>
<dbReference type="EMBL" id="BPQB01000004">
    <property type="protein sequence ID" value="GJE86457.1"/>
    <property type="molecule type" value="Genomic_DNA"/>
</dbReference>
<name>A0A9P3LA65_9APHY</name>
<protein>
    <submittedName>
        <fullName evidence="1">Uncharacterized protein</fullName>
    </submittedName>
</protein>
<dbReference type="Proteomes" id="UP000703269">
    <property type="component" value="Unassembled WGS sequence"/>
</dbReference>
<dbReference type="OrthoDB" id="2976172at2759"/>
<accession>A0A9P3LA65</accession>
<comment type="caution">
    <text evidence="1">The sequence shown here is derived from an EMBL/GenBank/DDBJ whole genome shotgun (WGS) entry which is preliminary data.</text>
</comment>
<gene>
    <name evidence="1" type="ORF">PsYK624_025370</name>
</gene>
<evidence type="ECO:0000313" key="2">
    <source>
        <dbReference type="Proteomes" id="UP000703269"/>
    </source>
</evidence>